<dbReference type="RefSeq" id="WP_129255715.1">
    <property type="nucleotide sequence ID" value="NZ_SAXA01000022.1"/>
</dbReference>
<comment type="similarity">
    <text evidence="1">Belongs to the Rv0495c family.</text>
</comment>
<accession>A0A4Q1JHX8</accession>
<dbReference type="EMBL" id="SAXA01000022">
    <property type="protein sequence ID" value="RXQ87771.1"/>
    <property type="molecule type" value="Genomic_DNA"/>
</dbReference>
<dbReference type="Pfam" id="PF11307">
    <property type="entry name" value="DUF3109"/>
    <property type="match status" value="1"/>
</dbReference>
<dbReference type="AlphaFoldDB" id="A0A4Q1JHX8"/>
<protein>
    <submittedName>
        <fullName evidence="2">DUF3109 family protein</fullName>
    </submittedName>
</protein>
<comment type="caution">
    <text evidence="2">The sequence shown here is derived from an EMBL/GenBank/DDBJ whole genome shotgun (WGS) entry which is preliminary data.</text>
</comment>
<keyword evidence="3" id="KW-1185">Reference proteome</keyword>
<sequence length="194" mass="22091">MLQIGNAIVSLDVIEKKFICDFGKCKGACCVEGDSGAPLEEDEKAILDEIYPVIKEYLTEKGIEEIEKQGTSVVDADGDLVTPIINDKECVYTVFENGLALCGIEKAFLDGKISYRKPISCSLYPIRIQKYPEFDAVNYNKWNICAPARELGFKMGTPVYKFLKDPLIRKYGEDWYKELEYAAENLEEIYQIRR</sequence>
<dbReference type="InterPro" id="IPR021458">
    <property type="entry name" value="Rv0495c"/>
</dbReference>
<evidence type="ECO:0000313" key="3">
    <source>
        <dbReference type="Proteomes" id="UP000289703"/>
    </source>
</evidence>
<evidence type="ECO:0000313" key="2">
    <source>
        <dbReference type="EMBL" id="RXQ87771.1"/>
    </source>
</evidence>
<name>A0A4Q1JHX8_9BACT</name>
<evidence type="ECO:0000256" key="1">
    <source>
        <dbReference type="ARBA" id="ARBA00093770"/>
    </source>
</evidence>
<gene>
    <name evidence="2" type="ORF">EO244_16115</name>
</gene>
<proteinExistence type="inferred from homology"/>
<organism evidence="2 3">
    <name type="scientific">Ancylomarina salipaludis</name>
    <dbReference type="NCBI Taxonomy" id="2501299"/>
    <lineage>
        <taxon>Bacteria</taxon>
        <taxon>Pseudomonadati</taxon>
        <taxon>Bacteroidota</taxon>
        <taxon>Bacteroidia</taxon>
        <taxon>Marinilabiliales</taxon>
        <taxon>Marinifilaceae</taxon>
        <taxon>Ancylomarina</taxon>
    </lineage>
</organism>
<dbReference type="OrthoDB" id="597501at2"/>
<dbReference type="Proteomes" id="UP000289703">
    <property type="component" value="Unassembled WGS sequence"/>
</dbReference>
<reference evidence="2 3" key="1">
    <citation type="submission" date="2019-01" db="EMBL/GenBank/DDBJ databases">
        <title>Ancylomarina salipaludis sp. nov., isolated from a salt marsh.</title>
        <authorList>
            <person name="Yoon J.-H."/>
        </authorList>
    </citation>
    <scope>NUCLEOTIDE SEQUENCE [LARGE SCALE GENOMIC DNA]</scope>
    <source>
        <strain evidence="2 3">SHSM-M15</strain>
    </source>
</reference>